<accession>A0A645DUW3</accession>
<sequence>MSPTLVAYKKGSMVFSVDDQQGFFKTGIMANQVVHIGKMLSIGINQDMA</sequence>
<reference evidence="1" key="1">
    <citation type="submission" date="2019-08" db="EMBL/GenBank/DDBJ databases">
        <authorList>
            <person name="Kucharzyk K."/>
            <person name="Murdoch R.W."/>
            <person name="Higgins S."/>
            <person name="Loffler F."/>
        </authorList>
    </citation>
    <scope>NUCLEOTIDE SEQUENCE</scope>
</reference>
<evidence type="ECO:0000313" key="1">
    <source>
        <dbReference type="EMBL" id="MPM92373.1"/>
    </source>
</evidence>
<proteinExistence type="predicted"/>
<dbReference type="EMBL" id="VSSQ01039320">
    <property type="protein sequence ID" value="MPM92373.1"/>
    <property type="molecule type" value="Genomic_DNA"/>
</dbReference>
<comment type="caution">
    <text evidence="1">The sequence shown here is derived from an EMBL/GenBank/DDBJ whole genome shotgun (WGS) entry which is preliminary data.</text>
</comment>
<protein>
    <submittedName>
        <fullName evidence="1">Uncharacterized protein</fullName>
    </submittedName>
</protein>
<name>A0A645DUW3_9ZZZZ</name>
<organism evidence="1">
    <name type="scientific">bioreactor metagenome</name>
    <dbReference type="NCBI Taxonomy" id="1076179"/>
    <lineage>
        <taxon>unclassified sequences</taxon>
        <taxon>metagenomes</taxon>
        <taxon>ecological metagenomes</taxon>
    </lineage>
</organism>
<dbReference type="AlphaFoldDB" id="A0A645DUW3"/>
<gene>
    <name evidence="1" type="ORF">SDC9_139508</name>
</gene>